<name>A0A1G9DDD1_9RHOB</name>
<dbReference type="STRING" id="525640.SAMN04487971_1026"/>
<evidence type="ECO:0000313" key="2">
    <source>
        <dbReference type="EMBL" id="SDK61902.1"/>
    </source>
</evidence>
<feature type="compositionally biased region" description="Low complexity" evidence="1">
    <location>
        <begin position="207"/>
        <end position="221"/>
    </location>
</feature>
<dbReference type="Proteomes" id="UP000199555">
    <property type="component" value="Unassembled WGS sequence"/>
</dbReference>
<reference evidence="3" key="1">
    <citation type="submission" date="2016-10" db="EMBL/GenBank/DDBJ databases">
        <authorList>
            <person name="Varghese N."/>
            <person name="Submissions S."/>
        </authorList>
    </citation>
    <scope>NUCLEOTIDE SEQUENCE [LARGE SCALE GENOMIC DNA]</scope>
    <source>
        <strain evidence="3">CGMCC 1.7655</strain>
    </source>
</reference>
<evidence type="ECO:0000313" key="3">
    <source>
        <dbReference type="Proteomes" id="UP000199555"/>
    </source>
</evidence>
<sequence>MDKPGTSAGTRRPRTATGSSTRCPASVAVFSQSHGVPDNRRARLPTVRSAGRPLGLVRRGKARPCLFRQDLGHPPELHAATARCRTDRGAHPGRGALSSEIRAFPWRRSRLPGHSGHAPTDPSLRPDRLSRGAGRVDNREVPGLVGLRGRSIRPSGPIMRGLTTLGRFPWAKRPMCRPAMRPPGERSCARYARWPQGPLPTPGGAHRSSVAATSPRSSSLTPPRPKFGPFSAFAEPGSSLAHGCSTRGQAPRQPSAERQPEPSGLRAGVVPRARGA</sequence>
<dbReference type="EMBL" id="FNGE01000002">
    <property type="protein sequence ID" value="SDK61902.1"/>
    <property type="molecule type" value="Genomic_DNA"/>
</dbReference>
<feature type="region of interest" description="Disordered" evidence="1">
    <location>
        <begin position="195"/>
        <end position="276"/>
    </location>
</feature>
<organism evidence="2 3">
    <name type="scientific">Paracoccus chinensis</name>
    <dbReference type="NCBI Taxonomy" id="525640"/>
    <lineage>
        <taxon>Bacteria</taxon>
        <taxon>Pseudomonadati</taxon>
        <taxon>Pseudomonadota</taxon>
        <taxon>Alphaproteobacteria</taxon>
        <taxon>Rhodobacterales</taxon>
        <taxon>Paracoccaceae</taxon>
        <taxon>Paracoccus</taxon>
    </lineage>
</organism>
<gene>
    <name evidence="2" type="ORF">SAMN04487971_1026</name>
</gene>
<feature type="region of interest" description="Disordered" evidence="1">
    <location>
        <begin position="109"/>
        <end position="137"/>
    </location>
</feature>
<proteinExistence type="predicted"/>
<dbReference type="AlphaFoldDB" id="A0A1G9DDD1"/>
<feature type="compositionally biased region" description="Basic and acidic residues" evidence="1">
    <location>
        <begin position="124"/>
        <end position="137"/>
    </location>
</feature>
<protein>
    <submittedName>
        <fullName evidence="2">Uncharacterized protein</fullName>
    </submittedName>
</protein>
<evidence type="ECO:0000256" key="1">
    <source>
        <dbReference type="SAM" id="MobiDB-lite"/>
    </source>
</evidence>
<keyword evidence="3" id="KW-1185">Reference proteome</keyword>
<feature type="region of interest" description="Disordered" evidence="1">
    <location>
        <begin position="1"/>
        <end position="47"/>
    </location>
</feature>
<feature type="compositionally biased region" description="Polar residues" evidence="1">
    <location>
        <begin position="16"/>
        <end position="34"/>
    </location>
</feature>
<accession>A0A1G9DDD1</accession>